<feature type="chain" id="PRO_5005517322" evidence="1">
    <location>
        <begin position="20"/>
        <end position="120"/>
    </location>
</feature>
<evidence type="ECO:0000256" key="1">
    <source>
        <dbReference type="SAM" id="SignalP"/>
    </source>
</evidence>
<dbReference type="EMBL" id="GADI01005305">
    <property type="protein sequence ID" value="JAA68503.1"/>
    <property type="molecule type" value="mRNA"/>
</dbReference>
<sequence length="120" mass="13018">MISTRILLLLAAVALACIAEKRCPKVSEDSFQRLAQSTTERPHRPSLGLGQICNKHFHNNTGVRCIGDPGAAVRDCLLCCACKNGAEITYTNTTAPRNFPCVKNGKGKCNAEGECITRKR</sequence>
<reference evidence="2" key="1">
    <citation type="submission" date="2012-12" db="EMBL/GenBank/DDBJ databases">
        <title>Identification and characterization of a phenylalanine ammonia-lyase gene family in Isatis indigotica Fort.</title>
        <authorList>
            <person name="Liu Q."/>
            <person name="Chen J."/>
            <person name="Zhou X."/>
            <person name="Di P."/>
            <person name="Xiao Y."/>
            <person name="Xuan H."/>
            <person name="Zhang L."/>
            <person name="Chen W."/>
        </authorList>
    </citation>
    <scope>NUCLEOTIDE SEQUENCE</scope>
    <source>
        <tissue evidence="2">Salivary gland</tissue>
    </source>
</reference>
<feature type="signal peptide" evidence="1">
    <location>
        <begin position="1"/>
        <end position="19"/>
    </location>
</feature>
<accession>A0A0K8RCB2</accession>
<dbReference type="PROSITE" id="PS51257">
    <property type="entry name" value="PROKAR_LIPOPROTEIN"/>
    <property type="match status" value="1"/>
</dbReference>
<dbReference type="AlphaFoldDB" id="A0A0K8RCB2"/>
<organism evidence="2">
    <name type="scientific">Ixodes ricinus</name>
    <name type="common">Common tick</name>
    <name type="synonym">Acarus ricinus</name>
    <dbReference type="NCBI Taxonomy" id="34613"/>
    <lineage>
        <taxon>Eukaryota</taxon>
        <taxon>Metazoa</taxon>
        <taxon>Ecdysozoa</taxon>
        <taxon>Arthropoda</taxon>
        <taxon>Chelicerata</taxon>
        <taxon>Arachnida</taxon>
        <taxon>Acari</taxon>
        <taxon>Parasitiformes</taxon>
        <taxon>Ixodida</taxon>
        <taxon>Ixodoidea</taxon>
        <taxon>Ixodidae</taxon>
        <taxon>Ixodinae</taxon>
        <taxon>Ixodes</taxon>
    </lineage>
</organism>
<evidence type="ECO:0000313" key="2">
    <source>
        <dbReference type="EMBL" id="JAA68503.1"/>
    </source>
</evidence>
<name>A0A0K8RCB2_IXORI</name>
<keyword evidence="1" id="KW-0732">Signal</keyword>
<proteinExistence type="evidence at transcript level"/>
<protein>
    <submittedName>
        <fullName evidence="2">Putative ixostatin</fullName>
    </submittedName>
</protein>